<comment type="caution">
    <text evidence="1">The sequence shown here is derived from an EMBL/GenBank/DDBJ whole genome shotgun (WGS) entry which is preliminary data.</text>
</comment>
<name>A0A9Q0BLL4_9MUSC</name>
<dbReference type="Proteomes" id="UP001059596">
    <property type="component" value="Unassembled WGS sequence"/>
</dbReference>
<keyword evidence="2" id="KW-1185">Reference proteome</keyword>
<protein>
    <submittedName>
        <fullName evidence="1">Uncharacterized protein</fullName>
    </submittedName>
</protein>
<dbReference type="EMBL" id="JAMKOV010000021">
    <property type="protein sequence ID" value="KAI8036381.1"/>
    <property type="molecule type" value="Genomic_DNA"/>
</dbReference>
<sequence>MTKLTEISLLKNITAVKKKEQRATSSNYCKIKKFKTVF</sequence>
<evidence type="ECO:0000313" key="1">
    <source>
        <dbReference type="EMBL" id="KAI8036381.1"/>
    </source>
</evidence>
<accession>A0A9Q0BLL4</accession>
<gene>
    <name evidence="1" type="ORF">M5D96_010974</name>
</gene>
<evidence type="ECO:0000313" key="2">
    <source>
        <dbReference type="Proteomes" id="UP001059596"/>
    </source>
</evidence>
<reference evidence="1" key="1">
    <citation type="journal article" date="2023" name="Genome Biol. Evol.">
        <title>Long-read-based Genome Assembly of Drosophila gunungcola Reveals Fewer Chemosensory Genes in Flower-breeding Species.</title>
        <authorList>
            <person name="Negi A."/>
            <person name="Liao B.Y."/>
            <person name="Yeh S.D."/>
        </authorList>
    </citation>
    <scope>NUCLEOTIDE SEQUENCE</scope>
    <source>
        <strain evidence="1">Sukarami</strain>
    </source>
</reference>
<organism evidence="1 2">
    <name type="scientific">Drosophila gunungcola</name>
    <name type="common">fruit fly</name>
    <dbReference type="NCBI Taxonomy" id="103775"/>
    <lineage>
        <taxon>Eukaryota</taxon>
        <taxon>Metazoa</taxon>
        <taxon>Ecdysozoa</taxon>
        <taxon>Arthropoda</taxon>
        <taxon>Hexapoda</taxon>
        <taxon>Insecta</taxon>
        <taxon>Pterygota</taxon>
        <taxon>Neoptera</taxon>
        <taxon>Endopterygota</taxon>
        <taxon>Diptera</taxon>
        <taxon>Brachycera</taxon>
        <taxon>Muscomorpha</taxon>
        <taxon>Ephydroidea</taxon>
        <taxon>Drosophilidae</taxon>
        <taxon>Drosophila</taxon>
        <taxon>Sophophora</taxon>
    </lineage>
</organism>
<dbReference type="AlphaFoldDB" id="A0A9Q0BLL4"/>
<proteinExistence type="predicted"/>